<evidence type="ECO:0000256" key="1">
    <source>
        <dbReference type="SAM" id="MobiDB-lite"/>
    </source>
</evidence>
<comment type="caution">
    <text evidence="2">The sequence shown here is derived from an EMBL/GenBank/DDBJ whole genome shotgun (WGS) entry which is preliminary data.</text>
</comment>
<sequence>MMPLVWRGGLGLATGSARHGRGPSYSTAPSVGRSAKQKRERNPPHRHRAKYGRLSPVPSRLLSPSLISVHPGRMFAPGRPGRFDRRPPARPFPCPGTSIPEPKSLCHFEIHDRLIIASVQPQGNCGSTADYGCESDNQPPPPCRPICHGGRSEPLRRLKLSQL</sequence>
<protein>
    <submittedName>
        <fullName evidence="2">Uncharacterized protein</fullName>
    </submittedName>
</protein>
<gene>
    <name evidence="2" type="ORF">LY79DRAFT_171841</name>
</gene>
<dbReference type="EMBL" id="JAHLJV010000023">
    <property type="protein sequence ID" value="KAK1593831.1"/>
    <property type="molecule type" value="Genomic_DNA"/>
</dbReference>
<proteinExistence type="predicted"/>
<feature type="compositionally biased region" description="Low complexity" evidence="1">
    <location>
        <begin position="53"/>
        <end position="80"/>
    </location>
</feature>
<feature type="compositionally biased region" description="Basic residues" evidence="1">
    <location>
        <begin position="35"/>
        <end position="51"/>
    </location>
</feature>
<evidence type="ECO:0000313" key="2">
    <source>
        <dbReference type="EMBL" id="KAK1593831.1"/>
    </source>
</evidence>
<dbReference type="GeneID" id="85435460"/>
<dbReference type="RefSeq" id="XP_060415097.1">
    <property type="nucleotide sequence ID" value="XM_060551220.1"/>
</dbReference>
<keyword evidence="3" id="KW-1185">Reference proteome</keyword>
<evidence type="ECO:0000313" key="3">
    <source>
        <dbReference type="Proteomes" id="UP001230504"/>
    </source>
</evidence>
<organism evidence="2 3">
    <name type="scientific">Colletotrichum navitas</name>
    <dbReference type="NCBI Taxonomy" id="681940"/>
    <lineage>
        <taxon>Eukaryota</taxon>
        <taxon>Fungi</taxon>
        <taxon>Dikarya</taxon>
        <taxon>Ascomycota</taxon>
        <taxon>Pezizomycotina</taxon>
        <taxon>Sordariomycetes</taxon>
        <taxon>Hypocreomycetidae</taxon>
        <taxon>Glomerellales</taxon>
        <taxon>Glomerellaceae</taxon>
        <taxon>Colletotrichum</taxon>
        <taxon>Colletotrichum graminicola species complex</taxon>
    </lineage>
</organism>
<dbReference type="Proteomes" id="UP001230504">
    <property type="component" value="Unassembled WGS sequence"/>
</dbReference>
<reference evidence="2" key="1">
    <citation type="submission" date="2021-06" db="EMBL/GenBank/DDBJ databases">
        <title>Comparative genomics, transcriptomics and evolutionary studies reveal genomic signatures of adaptation to plant cell wall in hemibiotrophic fungi.</title>
        <authorList>
            <consortium name="DOE Joint Genome Institute"/>
            <person name="Baroncelli R."/>
            <person name="Diaz J.F."/>
            <person name="Benocci T."/>
            <person name="Peng M."/>
            <person name="Battaglia E."/>
            <person name="Haridas S."/>
            <person name="Andreopoulos W."/>
            <person name="Labutti K."/>
            <person name="Pangilinan J."/>
            <person name="Floch G.L."/>
            <person name="Makela M.R."/>
            <person name="Henrissat B."/>
            <person name="Grigoriev I.V."/>
            <person name="Crouch J.A."/>
            <person name="De Vries R.P."/>
            <person name="Sukno S.A."/>
            <person name="Thon M.R."/>
        </authorList>
    </citation>
    <scope>NUCLEOTIDE SEQUENCE</scope>
    <source>
        <strain evidence="2">CBS 125086</strain>
    </source>
</reference>
<dbReference type="AlphaFoldDB" id="A0AAD8Q1X7"/>
<accession>A0AAD8Q1X7</accession>
<feature type="region of interest" description="Disordered" evidence="1">
    <location>
        <begin position="13"/>
        <end position="93"/>
    </location>
</feature>
<name>A0AAD8Q1X7_9PEZI</name>